<proteinExistence type="predicted"/>
<dbReference type="Pfam" id="PF06415">
    <property type="entry name" value="iPGM_N"/>
    <property type="match status" value="1"/>
</dbReference>
<dbReference type="InterPro" id="IPR036646">
    <property type="entry name" value="PGAM_B_sf"/>
</dbReference>
<dbReference type="Proteomes" id="UP000657739">
    <property type="component" value="Unassembled WGS sequence"/>
</dbReference>
<evidence type="ECO:0000313" key="3">
    <source>
        <dbReference type="Proteomes" id="UP000657739"/>
    </source>
</evidence>
<dbReference type="AlphaFoldDB" id="A0A927DMX0"/>
<evidence type="ECO:0000259" key="1">
    <source>
        <dbReference type="Pfam" id="PF06415"/>
    </source>
</evidence>
<protein>
    <recommendedName>
        <fullName evidence="1">BPG-independent PGAM N-terminal domain-containing protein</fullName>
    </recommendedName>
</protein>
<dbReference type="GO" id="GO:0006007">
    <property type="term" value="P:glucose catabolic process"/>
    <property type="evidence" value="ECO:0007669"/>
    <property type="project" value="InterPro"/>
</dbReference>
<dbReference type="EMBL" id="JACXTE010000001">
    <property type="protein sequence ID" value="MBD3707747.1"/>
    <property type="molecule type" value="Genomic_DNA"/>
</dbReference>
<organism evidence="2 3">
    <name type="scientific">Klebsiella pneumoniae</name>
    <dbReference type="NCBI Taxonomy" id="573"/>
    <lineage>
        <taxon>Bacteria</taxon>
        <taxon>Pseudomonadati</taxon>
        <taxon>Pseudomonadota</taxon>
        <taxon>Gammaproteobacteria</taxon>
        <taxon>Enterobacterales</taxon>
        <taxon>Enterobacteriaceae</taxon>
        <taxon>Klebsiella/Raoultella group</taxon>
        <taxon>Klebsiella</taxon>
        <taxon>Klebsiella pneumoniae complex</taxon>
    </lineage>
</organism>
<reference evidence="2" key="1">
    <citation type="submission" date="2020-07" db="EMBL/GenBank/DDBJ databases">
        <title>Clinical and genomic characterization of carbapenemase-producing Enterobacterales causing secondary infections during the COVID-19 crisis at a New York City hospital.</title>
        <authorList>
            <person name="Gomez-Simmonds A."/>
            <person name="Annavajhala M.K."/>
            <person name="Uhlemann A.-C."/>
        </authorList>
    </citation>
    <scope>NUCLEOTIDE SEQUENCE</scope>
    <source>
        <strain evidence="2">NK1593</strain>
    </source>
</reference>
<dbReference type="InterPro" id="IPR011258">
    <property type="entry name" value="BPG-indep_PGM_N"/>
</dbReference>
<dbReference type="GO" id="GO:0030145">
    <property type="term" value="F:manganese ion binding"/>
    <property type="evidence" value="ECO:0007669"/>
    <property type="project" value="InterPro"/>
</dbReference>
<gene>
    <name evidence="2" type="ORF">IE987_00835</name>
</gene>
<dbReference type="Gene3D" id="3.40.1450.10">
    <property type="entry name" value="BPG-independent phosphoglycerate mutase, domain B"/>
    <property type="match status" value="1"/>
</dbReference>
<comment type="caution">
    <text evidence="2">The sequence shown here is derived from an EMBL/GenBank/DDBJ whole genome shotgun (WGS) entry which is preliminary data.</text>
</comment>
<evidence type="ECO:0000313" key="2">
    <source>
        <dbReference type="EMBL" id="MBD3707747.1"/>
    </source>
</evidence>
<sequence length="68" mass="7934">MRKNAGDIRSQICRAGQGRIASLIGRYYAMDRDNRWDRVEQAYDLLTTAKGEFRGRYRRRGSAGRLRP</sequence>
<dbReference type="GO" id="GO:0005737">
    <property type="term" value="C:cytoplasm"/>
    <property type="evidence" value="ECO:0007669"/>
    <property type="project" value="InterPro"/>
</dbReference>
<dbReference type="SUPFAM" id="SSF64158">
    <property type="entry name" value="2,3-Bisphosphoglycerate-independent phosphoglycerate mutase, substrate-binding domain"/>
    <property type="match status" value="1"/>
</dbReference>
<dbReference type="GO" id="GO:0004619">
    <property type="term" value="F:phosphoglycerate mutase activity"/>
    <property type="evidence" value="ECO:0007669"/>
    <property type="project" value="InterPro"/>
</dbReference>
<name>A0A927DMX0_KLEPN</name>
<feature type="domain" description="BPG-independent PGAM N-terminal" evidence="1">
    <location>
        <begin position="7"/>
        <end position="53"/>
    </location>
</feature>
<accession>A0A927DMX0</accession>